<proteinExistence type="predicted"/>
<protein>
    <recommendedName>
        <fullName evidence="1">DUF397 domain-containing protein</fullName>
    </recommendedName>
</protein>
<dbReference type="RefSeq" id="WP_189956556.1">
    <property type="nucleotide sequence ID" value="NZ_BMVG01000017.1"/>
</dbReference>
<accession>A0A918YMC4</accession>
<comment type="caution">
    <text evidence="2">The sequence shown here is derived from an EMBL/GenBank/DDBJ whole genome shotgun (WGS) entry which is preliminary data.</text>
</comment>
<gene>
    <name evidence="2" type="ORF">GCM10010339_57640</name>
</gene>
<dbReference type="EMBL" id="BMVG01000017">
    <property type="protein sequence ID" value="GHE08531.1"/>
    <property type="molecule type" value="Genomic_DNA"/>
</dbReference>
<evidence type="ECO:0000313" key="3">
    <source>
        <dbReference type="Proteomes" id="UP000655443"/>
    </source>
</evidence>
<dbReference type="InterPro" id="IPR007278">
    <property type="entry name" value="DUF397"/>
</dbReference>
<dbReference type="Proteomes" id="UP000655443">
    <property type="component" value="Unassembled WGS sequence"/>
</dbReference>
<dbReference type="AlphaFoldDB" id="A0A918YMC4"/>
<name>A0A918YMC4_9ACTN</name>
<evidence type="ECO:0000313" key="2">
    <source>
        <dbReference type="EMBL" id="GHE08531.1"/>
    </source>
</evidence>
<reference evidence="2" key="2">
    <citation type="submission" date="2020-09" db="EMBL/GenBank/DDBJ databases">
        <authorList>
            <person name="Sun Q."/>
            <person name="Ohkuma M."/>
        </authorList>
    </citation>
    <scope>NUCLEOTIDE SEQUENCE</scope>
    <source>
        <strain evidence="2">JCM 4714</strain>
    </source>
</reference>
<evidence type="ECO:0000259" key="1">
    <source>
        <dbReference type="Pfam" id="PF04149"/>
    </source>
</evidence>
<dbReference type="Pfam" id="PF04149">
    <property type="entry name" value="DUF397"/>
    <property type="match status" value="1"/>
</dbReference>
<reference evidence="2" key="1">
    <citation type="journal article" date="2014" name="Int. J. Syst. Evol. Microbiol.">
        <title>Complete genome sequence of Corynebacterium casei LMG S-19264T (=DSM 44701T), isolated from a smear-ripened cheese.</title>
        <authorList>
            <consortium name="US DOE Joint Genome Institute (JGI-PGF)"/>
            <person name="Walter F."/>
            <person name="Albersmeier A."/>
            <person name="Kalinowski J."/>
            <person name="Ruckert C."/>
        </authorList>
    </citation>
    <scope>NUCLEOTIDE SEQUENCE</scope>
    <source>
        <strain evidence="2">JCM 4714</strain>
    </source>
</reference>
<sequence>MTSEPKWRTSTYTKSDSCVEVADDDPAAILVRDTKHRDHGRMHVHPPAWTRFIDFTKRLPLD</sequence>
<feature type="domain" description="DUF397" evidence="1">
    <location>
        <begin position="6"/>
        <end position="56"/>
    </location>
</feature>
<organism evidence="2 3">
    <name type="scientific">Streptomyces alanosinicus</name>
    <dbReference type="NCBI Taxonomy" id="68171"/>
    <lineage>
        <taxon>Bacteria</taxon>
        <taxon>Bacillati</taxon>
        <taxon>Actinomycetota</taxon>
        <taxon>Actinomycetes</taxon>
        <taxon>Kitasatosporales</taxon>
        <taxon>Streptomycetaceae</taxon>
        <taxon>Streptomyces</taxon>
    </lineage>
</organism>
<keyword evidence="3" id="KW-1185">Reference proteome</keyword>